<evidence type="ECO:0000256" key="1">
    <source>
        <dbReference type="SAM" id="MobiDB-lite"/>
    </source>
</evidence>
<gene>
    <name evidence="3" type="ORF">K8V08_06820</name>
</gene>
<feature type="compositionally biased region" description="Basic and acidic residues" evidence="1">
    <location>
        <begin position="263"/>
        <end position="275"/>
    </location>
</feature>
<accession>A0A921MDM7</accession>
<comment type="caution">
    <text evidence="3">The sequence shown here is derived from an EMBL/GenBank/DDBJ whole genome shotgun (WGS) entry which is preliminary data.</text>
</comment>
<evidence type="ECO:0008006" key="5">
    <source>
        <dbReference type="Google" id="ProtNLM"/>
    </source>
</evidence>
<keyword evidence="2" id="KW-0472">Membrane</keyword>
<feature type="region of interest" description="Disordered" evidence="1">
    <location>
        <begin position="1"/>
        <end position="22"/>
    </location>
</feature>
<feature type="compositionally biased region" description="Basic and acidic residues" evidence="1">
    <location>
        <begin position="175"/>
        <end position="188"/>
    </location>
</feature>
<evidence type="ECO:0000256" key="2">
    <source>
        <dbReference type="SAM" id="Phobius"/>
    </source>
</evidence>
<feature type="compositionally biased region" description="Acidic residues" evidence="1">
    <location>
        <begin position="251"/>
        <end position="262"/>
    </location>
</feature>
<feature type="compositionally biased region" description="Acidic residues" evidence="1">
    <location>
        <begin position="200"/>
        <end position="217"/>
    </location>
</feature>
<feature type="compositionally biased region" description="Gly residues" evidence="1">
    <location>
        <begin position="218"/>
        <end position="230"/>
    </location>
</feature>
<sequence>MSTDTTAPADTAVPADTPAEAARTPRRWLRPRYVATGLIVLLLLLVAGWTGLTHWQLVSSSNRFDDGDYAGSEAAAQRFLTMSPFEDHKGHFAIGTARAADGDLDTAETELTTALSTAPPADECAVRINLALVQETQGNDFRDAEDTDAANERYDAATATLADAPEECRPSGSGTDERMSQQEERVGESQEQMNNPQEPGEGDEGSDEGESSGEGEGQESGGGGQSGGSSGDDDGQEQGGSGGEESQSGQSDEETDERLEELEERRRESEQRHSESNGGGSGSGVREPGSKPW</sequence>
<reference evidence="3" key="1">
    <citation type="journal article" date="2021" name="PeerJ">
        <title>Extensive microbial diversity within the chicken gut microbiome revealed by metagenomics and culture.</title>
        <authorList>
            <person name="Gilroy R."/>
            <person name="Ravi A."/>
            <person name="Getino M."/>
            <person name="Pursley I."/>
            <person name="Horton D.L."/>
            <person name="Alikhan N.F."/>
            <person name="Baker D."/>
            <person name="Gharbi K."/>
            <person name="Hall N."/>
            <person name="Watson M."/>
            <person name="Adriaenssens E.M."/>
            <person name="Foster-Nyarko E."/>
            <person name="Jarju S."/>
            <person name="Secka A."/>
            <person name="Antonio M."/>
            <person name="Oren A."/>
            <person name="Chaudhuri R.R."/>
            <person name="La Ragione R."/>
            <person name="Hildebrand F."/>
            <person name="Pallen M.J."/>
        </authorList>
    </citation>
    <scope>NUCLEOTIDE SEQUENCE</scope>
    <source>
        <strain evidence="3">ChiGjej5B5-7349</strain>
    </source>
</reference>
<organism evidence="3 4">
    <name type="scientific">Brevibacterium senegalense</name>
    <dbReference type="NCBI Taxonomy" id="1033736"/>
    <lineage>
        <taxon>Bacteria</taxon>
        <taxon>Bacillati</taxon>
        <taxon>Actinomycetota</taxon>
        <taxon>Actinomycetes</taxon>
        <taxon>Micrococcales</taxon>
        <taxon>Brevibacteriaceae</taxon>
        <taxon>Brevibacterium</taxon>
    </lineage>
</organism>
<evidence type="ECO:0000313" key="4">
    <source>
        <dbReference type="Proteomes" id="UP000784435"/>
    </source>
</evidence>
<protein>
    <recommendedName>
        <fullName evidence="5">Tetratricopeptide repeat-containing protein</fullName>
    </recommendedName>
</protein>
<dbReference type="InterPro" id="IPR011990">
    <property type="entry name" value="TPR-like_helical_dom_sf"/>
</dbReference>
<evidence type="ECO:0000313" key="3">
    <source>
        <dbReference type="EMBL" id="HJG80107.1"/>
    </source>
</evidence>
<name>A0A921MDM7_9MICO</name>
<dbReference type="Gene3D" id="1.25.40.10">
    <property type="entry name" value="Tetratricopeptide repeat domain"/>
    <property type="match status" value="1"/>
</dbReference>
<feature type="transmembrane region" description="Helical" evidence="2">
    <location>
        <begin position="33"/>
        <end position="52"/>
    </location>
</feature>
<feature type="region of interest" description="Disordered" evidence="1">
    <location>
        <begin position="158"/>
        <end position="293"/>
    </location>
</feature>
<keyword evidence="2" id="KW-0812">Transmembrane</keyword>
<dbReference type="EMBL" id="DYUK01000148">
    <property type="protein sequence ID" value="HJG80107.1"/>
    <property type="molecule type" value="Genomic_DNA"/>
</dbReference>
<keyword evidence="2" id="KW-1133">Transmembrane helix</keyword>
<dbReference type="AlphaFoldDB" id="A0A921MDM7"/>
<proteinExistence type="predicted"/>
<dbReference type="Proteomes" id="UP000784435">
    <property type="component" value="Unassembled WGS sequence"/>
</dbReference>
<reference evidence="3" key="2">
    <citation type="submission" date="2021-09" db="EMBL/GenBank/DDBJ databases">
        <authorList>
            <person name="Gilroy R."/>
        </authorList>
    </citation>
    <scope>NUCLEOTIDE SEQUENCE</scope>
    <source>
        <strain evidence="3">ChiGjej5B5-7349</strain>
    </source>
</reference>